<name>A0A1X1VJT4_MYCGO</name>
<dbReference type="Proteomes" id="UP000193928">
    <property type="component" value="Unassembled WGS sequence"/>
</dbReference>
<sequence>MRGTQGGRVVDADARVAWLLADTAGPDLIGAERSRVFIDLGAGDNHLAVHRILTIVGDHRIALPAALLDTLHSWLDHYLGSPEEPRLRALLAAIPCA</sequence>
<accession>A0A1X1VJT4</accession>
<proteinExistence type="predicted"/>
<dbReference type="AlphaFoldDB" id="A0A1X1VJT4"/>
<reference evidence="1 2" key="1">
    <citation type="submission" date="2016-01" db="EMBL/GenBank/DDBJ databases">
        <title>The new phylogeny of the genus Mycobacterium.</title>
        <authorList>
            <person name="Tarcisio F."/>
            <person name="Conor M."/>
            <person name="Antonella G."/>
            <person name="Elisabetta G."/>
            <person name="Giulia F.S."/>
            <person name="Sara T."/>
            <person name="Anna F."/>
            <person name="Clotilde B."/>
            <person name="Roberto B."/>
            <person name="Veronica D.S."/>
            <person name="Fabio R."/>
            <person name="Monica P."/>
            <person name="Olivier J."/>
            <person name="Enrico T."/>
            <person name="Nicola S."/>
        </authorList>
    </citation>
    <scope>NUCLEOTIDE SEQUENCE [LARGE SCALE GENOMIC DNA]</scope>
    <source>
        <strain evidence="1 2">DSM 44160</strain>
    </source>
</reference>
<gene>
    <name evidence="1" type="ORF">AWC08_06495</name>
</gene>
<dbReference type="EMBL" id="LQOY01000234">
    <property type="protein sequence ID" value="ORV69323.1"/>
    <property type="molecule type" value="Genomic_DNA"/>
</dbReference>
<evidence type="ECO:0000313" key="2">
    <source>
        <dbReference type="Proteomes" id="UP000193928"/>
    </source>
</evidence>
<protein>
    <submittedName>
        <fullName evidence="1">Tryptophanase</fullName>
    </submittedName>
</protein>
<comment type="caution">
    <text evidence="1">The sequence shown here is derived from an EMBL/GenBank/DDBJ whole genome shotgun (WGS) entry which is preliminary data.</text>
</comment>
<organism evidence="1 2">
    <name type="scientific">Mycobacterium gordonae</name>
    <dbReference type="NCBI Taxonomy" id="1778"/>
    <lineage>
        <taxon>Bacteria</taxon>
        <taxon>Bacillati</taxon>
        <taxon>Actinomycetota</taxon>
        <taxon>Actinomycetes</taxon>
        <taxon>Mycobacteriales</taxon>
        <taxon>Mycobacteriaceae</taxon>
        <taxon>Mycobacterium</taxon>
    </lineage>
</organism>
<keyword evidence="2" id="KW-1185">Reference proteome</keyword>
<evidence type="ECO:0000313" key="1">
    <source>
        <dbReference type="EMBL" id="ORV69323.1"/>
    </source>
</evidence>